<protein>
    <submittedName>
        <fullName evidence="2">Uncharacterized protein</fullName>
    </submittedName>
</protein>
<evidence type="ECO:0000256" key="1">
    <source>
        <dbReference type="SAM" id="Coils"/>
    </source>
</evidence>
<keyword evidence="3" id="KW-1185">Reference proteome</keyword>
<name>A0ABU6TI17_9FABA</name>
<feature type="coiled-coil region" evidence="1">
    <location>
        <begin position="18"/>
        <end position="45"/>
    </location>
</feature>
<gene>
    <name evidence="2" type="ORF">PIB30_052620</name>
</gene>
<keyword evidence="1" id="KW-0175">Coiled coil</keyword>
<evidence type="ECO:0000313" key="3">
    <source>
        <dbReference type="Proteomes" id="UP001341840"/>
    </source>
</evidence>
<dbReference type="Proteomes" id="UP001341840">
    <property type="component" value="Unassembled WGS sequence"/>
</dbReference>
<dbReference type="EMBL" id="JASCZI010091004">
    <property type="protein sequence ID" value="MED6148372.1"/>
    <property type="molecule type" value="Genomic_DNA"/>
</dbReference>
<sequence length="165" mass="18624">MFTSDRSTKREVMEVDTMDALLAQNKAISQQLTALNKKVEKLKVASLGTQGEIQAPCGLCGGPHENHNCSLIRKINHWSKLTTWEISKCNLIIILMPTPTIPDGGTTLTLVGEEIRIKEATISKIVHVILLSKDHHFHNQQIYHLHLNRNHLNQIPLKQPWKSSL</sequence>
<reference evidence="2 3" key="1">
    <citation type="journal article" date="2023" name="Plants (Basel)">
        <title>Bridging the Gap: Combining Genomics and Transcriptomics Approaches to Understand Stylosanthes scabra, an Orphan Legume from the Brazilian Caatinga.</title>
        <authorList>
            <person name="Ferreira-Neto J.R.C."/>
            <person name="da Silva M.D."/>
            <person name="Binneck E."/>
            <person name="de Melo N.F."/>
            <person name="da Silva R.H."/>
            <person name="de Melo A.L.T.M."/>
            <person name="Pandolfi V."/>
            <person name="Bustamante F.O."/>
            <person name="Brasileiro-Vidal A.C."/>
            <person name="Benko-Iseppon A.M."/>
        </authorList>
    </citation>
    <scope>NUCLEOTIDE SEQUENCE [LARGE SCALE GENOMIC DNA]</scope>
    <source>
        <tissue evidence="2">Leaves</tissue>
    </source>
</reference>
<organism evidence="2 3">
    <name type="scientific">Stylosanthes scabra</name>
    <dbReference type="NCBI Taxonomy" id="79078"/>
    <lineage>
        <taxon>Eukaryota</taxon>
        <taxon>Viridiplantae</taxon>
        <taxon>Streptophyta</taxon>
        <taxon>Embryophyta</taxon>
        <taxon>Tracheophyta</taxon>
        <taxon>Spermatophyta</taxon>
        <taxon>Magnoliopsida</taxon>
        <taxon>eudicotyledons</taxon>
        <taxon>Gunneridae</taxon>
        <taxon>Pentapetalae</taxon>
        <taxon>rosids</taxon>
        <taxon>fabids</taxon>
        <taxon>Fabales</taxon>
        <taxon>Fabaceae</taxon>
        <taxon>Papilionoideae</taxon>
        <taxon>50 kb inversion clade</taxon>
        <taxon>dalbergioids sensu lato</taxon>
        <taxon>Dalbergieae</taxon>
        <taxon>Pterocarpus clade</taxon>
        <taxon>Stylosanthes</taxon>
    </lineage>
</organism>
<proteinExistence type="predicted"/>
<accession>A0ABU6TI17</accession>
<evidence type="ECO:0000313" key="2">
    <source>
        <dbReference type="EMBL" id="MED6148372.1"/>
    </source>
</evidence>
<comment type="caution">
    <text evidence="2">The sequence shown here is derived from an EMBL/GenBank/DDBJ whole genome shotgun (WGS) entry which is preliminary data.</text>
</comment>